<comment type="caution">
    <text evidence="1">The sequence shown here is derived from an EMBL/GenBank/DDBJ whole genome shotgun (WGS) entry which is preliminary data.</text>
</comment>
<name>A0ABN1DF23_9ACTN</name>
<sequence length="270" mass="29286">MTVHEDLAQGFLEDFQKEPSAMTALLELRDRHISGDMNEGDIYGTGYADALGSSARFAPKQWPLHQHAAFLELHALVGSGAATYTCISTGGAPGADADREGNAAKLAQTHPRFTAHLDMTQNGADADGTLRWEGRLEVSRPTGAFFYGSACRNASQSILVKPANVAASSVPLEVGDSWPSRTLMHLIQYGAVARWPYGSKLIWLFLNFNRGVDWWGDRPRRDAPAIRSGGGIASSGYRVAPFVTQSVAPFWGYIREADKWTDAASEDIGL</sequence>
<evidence type="ECO:0000313" key="1">
    <source>
        <dbReference type="EMBL" id="GAA0541967.1"/>
    </source>
</evidence>
<organism evidence="1 2">
    <name type="scientific">Streptomyces mordarskii</name>
    <dbReference type="NCBI Taxonomy" id="1226758"/>
    <lineage>
        <taxon>Bacteria</taxon>
        <taxon>Bacillati</taxon>
        <taxon>Actinomycetota</taxon>
        <taxon>Actinomycetes</taxon>
        <taxon>Kitasatosporales</taxon>
        <taxon>Streptomycetaceae</taxon>
        <taxon>Streptomyces</taxon>
    </lineage>
</organism>
<proteinExistence type="predicted"/>
<accession>A0ABN1DF23</accession>
<dbReference type="Proteomes" id="UP001501576">
    <property type="component" value="Unassembled WGS sequence"/>
</dbReference>
<reference evidence="1 2" key="1">
    <citation type="journal article" date="2019" name="Int. J. Syst. Evol. Microbiol.">
        <title>The Global Catalogue of Microorganisms (GCM) 10K type strain sequencing project: providing services to taxonomists for standard genome sequencing and annotation.</title>
        <authorList>
            <consortium name="The Broad Institute Genomics Platform"/>
            <consortium name="The Broad Institute Genome Sequencing Center for Infectious Disease"/>
            <person name="Wu L."/>
            <person name="Ma J."/>
        </authorList>
    </citation>
    <scope>NUCLEOTIDE SEQUENCE [LARGE SCALE GENOMIC DNA]</scope>
    <source>
        <strain evidence="1 2">JCM 5052</strain>
    </source>
</reference>
<gene>
    <name evidence="1" type="ORF">GCM10010390_49950</name>
</gene>
<dbReference type="EMBL" id="BAAABZ010000049">
    <property type="protein sequence ID" value="GAA0541967.1"/>
    <property type="molecule type" value="Genomic_DNA"/>
</dbReference>
<keyword evidence="2" id="KW-1185">Reference proteome</keyword>
<evidence type="ECO:0000313" key="2">
    <source>
        <dbReference type="Proteomes" id="UP001501576"/>
    </source>
</evidence>
<protein>
    <submittedName>
        <fullName evidence="1">Uncharacterized protein</fullName>
    </submittedName>
</protein>
<dbReference type="RefSeq" id="WP_346160307.1">
    <property type="nucleotide sequence ID" value="NZ_BAAABZ010000049.1"/>
</dbReference>